<sequence length="200" mass="22968">MLRRIPYSYTPSELLDELTESMDFFKGSFDFCYLPANCRHSCNVGYAFINFRRPEVCRRFLETACLHRFRKQAGSTRVYAKVSYAHVQGLHANLEYLKRTRVGTVSAKNMTGMYSPMVFVEGVEKPLSVQEFSRISVFHDQRPSISEVSTSVSATPDLLPMEYYDEVSIELLSLLFSLSNDVELNSYGNPFHVDEHALFD</sequence>
<organism evidence="2">
    <name type="scientific">Oxyrrhis marina</name>
    <name type="common">Dinoflagellate</name>
    <dbReference type="NCBI Taxonomy" id="2969"/>
    <lineage>
        <taxon>Eukaryota</taxon>
        <taxon>Sar</taxon>
        <taxon>Alveolata</taxon>
        <taxon>Dinophyceae</taxon>
        <taxon>Oxyrrhinales</taxon>
        <taxon>Oxyrrhinaceae</taxon>
        <taxon>Oxyrrhis</taxon>
    </lineage>
</organism>
<dbReference type="InterPro" id="IPR007201">
    <property type="entry name" value="Mei2-like_Rrm_C"/>
</dbReference>
<dbReference type="EMBL" id="HBIT01004008">
    <property type="protein sequence ID" value="CAE0615983.1"/>
    <property type="molecule type" value="Transcribed_RNA"/>
</dbReference>
<dbReference type="GO" id="GO:0003676">
    <property type="term" value="F:nucleic acid binding"/>
    <property type="evidence" value="ECO:0007669"/>
    <property type="project" value="InterPro"/>
</dbReference>
<protein>
    <recommendedName>
        <fullName evidence="1">Mei2-like C-terminal RNA recognition motif domain-containing protein</fullName>
    </recommendedName>
</protein>
<dbReference type="Pfam" id="PF04059">
    <property type="entry name" value="RRM_2"/>
    <property type="match status" value="1"/>
</dbReference>
<dbReference type="AlphaFoldDB" id="A0A7S3UK68"/>
<evidence type="ECO:0000259" key="1">
    <source>
        <dbReference type="Pfam" id="PF04059"/>
    </source>
</evidence>
<evidence type="ECO:0000313" key="2">
    <source>
        <dbReference type="EMBL" id="CAE0615983.1"/>
    </source>
</evidence>
<accession>A0A7S3UK68</accession>
<reference evidence="2" key="1">
    <citation type="submission" date="2021-01" db="EMBL/GenBank/DDBJ databases">
        <authorList>
            <person name="Corre E."/>
            <person name="Pelletier E."/>
            <person name="Niang G."/>
            <person name="Scheremetjew M."/>
            <person name="Finn R."/>
            <person name="Kale V."/>
            <person name="Holt S."/>
            <person name="Cochrane G."/>
            <person name="Meng A."/>
            <person name="Brown T."/>
            <person name="Cohen L."/>
        </authorList>
    </citation>
    <scope>NUCLEOTIDE SEQUENCE</scope>
    <source>
        <strain evidence="2">CCMP1795</strain>
    </source>
</reference>
<dbReference type="SUPFAM" id="SSF54928">
    <property type="entry name" value="RNA-binding domain, RBD"/>
    <property type="match status" value="1"/>
</dbReference>
<name>A0A7S3UK68_OXYMA</name>
<dbReference type="InterPro" id="IPR035979">
    <property type="entry name" value="RBD_domain_sf"/>
</dbReference>
<feature type="domain" description="Mei2-like C-terminal RNA recognition motif" evidence="1">
    <location>
        <begin position="1"/>
        <end position="97"/>
    </location>
</feature>
<gene>
    <name evidence="2" type="ORF">OMAR00292_LOCUS1859</name>
</gene>
<proteinExistence type="predicted"/>